<dbReference type="Proteomes" id="UP000033772">
    <property type="component" value="Unassembled WGS sequence"/>
</dbReference>
<dbReference type="EMBL" id="JZDQ02000011">
    <property type="protein sequence ID" value="OIJ27029.1"/>
    <property type="molecule type" value="Genomic_DNA"/>
</dbReference>
<comment type="caution">
    <text evidence="7">The sequence shown here is derived from an EMBL/GenBank/DDBJ whole genome shotgun (WGS) entry which is preliminary data.</text>
</comment>
<feature type="transmembrane region" description="Helical" evidence="6">
    <location>
        <begin position="265"/>
        <end position="282"/>
    </location>
</feature>
<dbReference type="PANTHER" id="PTHR30482:SF20">
    <property type="entry name" value="HIGH-AFFINITY BRANCHED-CHAIN AMINO ACID TRANSPORT SYSTEM PERMEASE PROTEIN LIVM"/>
    <property type="match status" value="1"/>
</dbReference>
<dbReference type="RefSeq" id="WP_071326994.1">
    <property type="nucleotide sequence ID" value="NZ_JZDQ02000011.1"/>
</dbReference>
<dbReference type="PANTHER" id="PTHR30482">
    <property type="entry name" value="HIGH-AFFINITY BRANCHED-CHAIN AMINO ACID TRANSPORT SYSTEM PERMEASE"/>
    <property type="match status" value="1"/>
</dbReference>
<accession>A0A1J4N687</accession>
<sequence>MERLRSILGPLARPITSVPLARHLVVALIAFVVAMAVIGASSQYLQTRYAEMAYFAIAAGGLTLLTGLSGQLSLGHGALMAVGAYAATLVLDRTGGETLADVFVALLVAIAVCALVGVVVGVPAARLHGPYIAGATLTLAVAVPRLANQWHVLGGEQGLQVPVPRAAELPAWIQDLVWFFTAVEIDQYSFLAYLGWLLLALTFVALANLSRSRVGRRWRAVRDDDVSAELAGIHLGRARVVAFTVSAMAAGLAGGLMAMNVRLTAPGAFTITLSLTLLAAVVLGGLGSLPGALIGAGVLAFLPHFATDLGESAGLSATQAAEVTPVVYGLVLMLVILLAPAGIVGSLRSLVSRASRTSSLASALGSTKEKTT</sequence>
<evidence type="ECO:0000256" key="5">
    <source>
        <dbReference type="ARBA" id="ARBA00023136"/>
    </source>
</evidence>
<keyword evidence="2" id="KW-1003">Cell membrane</keyword>
<evidence type="ECO:0000256" key="4">
    <source>
        <dbReference type="ARBA" id="ARBA00022989"/>
    </source>
</evidence>
<evidence type="ECO:0000256" key="6">
    <source>
        <dbReference type="SAM" id="Phobius"/>
    </source>
</evidence>
<keyword evidence="3 6" id="KW-0812">Transmembrane</keyword>
<name>A0A1J4N687_9ACTN</name>
<feature type="transmembrane region" description="Helical" evidence="6">
    <location>
        <begin position="240"/>
        <end position="259"/>
    </location>
</feature>
<dbReference type="CDD" id="cd06581">
    <property type="entry name" value="TM_PBP1_LivM_like"/>
    <property type="match status" value="1"/>
</dbReference>
<dbReference type="Pfam" id="PF02653">
    <property type="entry name" value="BPD_transp_2"/>
    <property type="match status" value="1"/>
</dbReference>
<evidence type="ECO:0000313" key="7">
    <source>
        <dbReference type="EMBL" id="OIJ27029.1"/>
    </source>
</evidence>
<feature type="transmembrane region" description="Helical" evidence="6">
    <location>
        <begin position="190"/>
        <end position="209"/>
    </location>
</feature>
<proteinExistence type="predicted"/>
<feature type="transmembrane region" description="Helical" evidence="6">
    <location>
        <begin position="52"/>
        <end position="68"/>
    </location>
</feature>
<evidence type="ECO:0000256" key="2">
    <source>
        <dbReference type="ARBA" id="ARBA00022475"/>
    </source>
</evidence>
<dbReference type="GO" id="GO:0005886">
    <property type="term" value="C:plasma membrane"/>
    <property type="evidence" value="ECO:0007669"/>
    <property type="project" value="UniProtKB-SubCell"/>
</dbReference>
<reference evidence="7" key="1">
    <citation type="submission" date="2016-10" db="EMBL/GenBank/DDBJ databases">
        <title>Draft Genome Sequence of Nocardioides luteus Strain BAFB, an Alkane-Degrading Bacterium Isolated from JP-7 Polluted Soil.</title>
        <authorList>
            <person name="Brown L."/>
            <person name="Ruiz O.N."/>
            <person name="Gunasekera T."/>
        </authorList>
    </citation>
    <scope>NUCLEOTIDE SEQUENCE [LARGE SCALE GENOMIC DNA]</scope>
    <source>
        <strain evidence="7">BAFB</strain>
    </source>
</reference>
<comment type="subcellular location">
    <subcellularLocation>
        <location evidence="1">Cell membrane</location>
        <topology evidence="1">Multi-pass membrane protein</topology>
    </subcellularLocation>
</comment>
<feature type="transmembrane region" description="Helical" evidence="6">
    <location>
        <begin position="289"/>
        <end position="306"/>
    </location>
</feature>
<keyword evidence="5 6" id="KW-0472">Membrane</keyword>
<feature type="transmembrane region" description="Helical" evidence="6">
    <location>
        <begin position="74"/>
        <end position="91"/>
    </location>
</feature>
<dbReference type="GO" id="GO:0015658">
    <property type="term" value="F:branched-chain amino acid transmembrane transporter activity"/>
    <property type="evidence" value="ECO:0007669"/>
    <property type="project" value="InterPro"/>
</dbReference>
<feature type="transmembrane region" description="Helical" evidence="6">
    <location>
        <begin position="326"/>
        <end position="347"/>
    </location>
</feature>
<dbReference type="OrthoDB" id="9814461at2"/>
<keyword evidence="8" id="KW-1185">Reference proteome</keyword>
<gene>
    <name evidence="7" type="ORF">UG56_009635</name>
</gene>
<organism evidence="7 8">
    <name type="scientific">Nocardioides luteus</name>
    <dbReference type="NCBI Taxonomy" id="1844"/>
    <lineage>
        <taxon>Bacteria</taxon>
        <taxon>Bacillati</taxon>
        <taxon>Actinomycetota</taxon>
        <taxon>Actinomycetes</taxon>
        <taxon>Propionibacteriales</taxon>
        <taxon>Nocardioidaceae</taxon>
        <taxon>Nocardioides</taxon>
    </lineage>
</organism>
<evidence type="ECO:0000256" key="3">
    <source>
        <dbReference type="ARBA" id="ARBA00022692"/>
    </source>
</evidence>
<feature type="transmembrane region" description="Helical" evidence="6">
    <location>
        <begin position="20"/>
        <end position="40"/>
    </location>
</feature>
<dbReference type="AlphaFoldDB" id="A0A1J4N687"/>
<dbReference type="STRING" id="1844.UG56_009635"/>
<dbReference type="InterPro" id="IPR043428">
    <property type="entry name" value="LivM-like"/>
</dbReference>
<evidence type="ECO:0000256" key="1">
    <source>
        <dbReference type="ARBA" id="ARBA00004651"/>
    </source>
</evidence>
<evidence type="ECO:0000313" key="8">
    <source>
        <dbReference type="Proteomes" id="UP000033772"/>
    </source>
</evidence>
<keyword evidence="4 6" id="KW-1133">Transmembrane helix</keyword>
<feature type="transmembrane region" description="Helical" evidence="6">
    <location>
        <begin position="103"/>
        <end position="125"/>
    </location>
</feature>
<protein>
    <submittedName>
        <fullName evidence="7">Branched-chain amino acid ABC transporter permease</fullName>
    </submittedName>
</protein>
<dbReference type="InterPro" id="IPR001851">
    <property type="entry name" value="ABC_transp_permease"/>
</dbReference>